<gene>
    <name evidence="1" type="ORF">F383_21735</name>
</gene>
<organism evidence="1 2">
    <name type="scientific">Gossypium arboreum</name>
    <name type="common">Tree cotton</name>
    <name type="synonym">Gossypium nanking</name>
    <dbReference type="NCBI Taxonomy" id="29729"/>
    <lineage>
        <taxon>Eukaryota</taxon>
        <taxon>Viridiplantae</taxon>
        <taxon>Streptophyta</taxon>
        <taxon>Embryophyta</taxon>
        <taxon>Tracheophyta</taxon>
        <taxon>Spermatophyta</taxon>
        <taxon>Magnoliopsida</taxon>
        <taxon>eudicotyledons</taxon>
        <taxon>Gunneridae</taxon>
        <taxon>Pentapetalae</taxon>
        <taxon>rosids</taxon>
        <taxon>malvids</taxon>
        <taxon>Malvales</taxon>
        <taxon>Malvaceae</taxon>
        <taxon>Malvoideae</taxon>
        <taxon>Gossypium</taxon>
    </lineage>
</organism>
<accession>A0A0B0NUD1</accession>
<name>A0A0B0NUD1_GOSAR</name>
<protein>
    <submittedName>
        <fullName evidence="1">Uncharacterized protein</fullName>
    </submittedName>
</protein>
<evidence type="ECO:0000313" key="2">
    <source>
        <dbReference type="Proteomes" id="UP000032142"/>
    </source>
</evidence>
<dbReference type="Proteomes" id="UP000032142">
    <property type="component" value="Unassembled WGS sequence"/>
</dbReference>
<proteinExistence type="predicted"/>
<sequence>MAYPLSTTLHVSICVIMVYPFSTTLHV</sequence>
<keyword evidence="2" id="KW-1185">Reference proteome</keyword>
<dbReference type="AlphaFoldDB" id="A0A0B0NUD1"/>
<dbReference type="EMBL" id="KN405744">
    <property type="protein sequence ID" value="KHG16237.1"/>
    <property type="molecule type" value="Genomic_DNA"/>
</dbReference>
<evidence type="ECO:0000313" key="1">
    <source>
        <dbReference type="EMBL" id="KHG16237.1"/>
    </source>
</evidence>
<reference evidence="2" key="1">
    <citation type="submission" date="2014-09" db="EMBL/GenBank/DDBJ databases">
        <authorList>
            <person name="Mudge J."/>
            <person name="Ramaraj T."/>
            <person name="Lindquist I.E."/>
            <person name="Bharti A.K."/>
            <person name="Sundararajan A."/>
            <person name="Cameron C.T."/>
            <person name="Woodward J.E."/>
            <person name="May G.D."/>
            <person name="Brubaker C."/>
            <person name="Broadhvest J."/>
            <person name="Wilkins T.A."/>
        </authorList>
    </citation>
    <scope>NUCLEOTIDE SEQUENCE</scope>
    <source>
        <strain evidence="2">cv. AKA8401</strain>
    </source>
</reference>